<keyword evidence="8" id="KW-0175">Coiled coil</keyword>
<dbReference type="CDD" id="cd01647">
    <property type="entry name" value="RT_LTR"/>
    <property type="match status" value="1"/>
</dbReference>
<keyword evidence="1" id="KW-0645">Protease</keyword>
<evidence type="ECO:0000313" key="12">
    <source>
        <dbReference type="Proteomes" id="UP000265515"/>
    </source>
</evidence>
<dbReference type="SUPFAM" id="SSF56672">
    <property type="entry name" value="DNA/RNA polymerases"/>
    <property type="match status" value="1"/>
</dbReference>
<feature type="region of interest" description="Disordered" evidence="9">
    <location>
        <begin position="572"/>
        <end position="593"/>
    </location>
</feature>
<dbReference type="InterPro" id="IPR016197">
    <property type="entry name" value="Chromo-like_dom_sf"/>
</dbReference>
<keyword evidence="3" id="KW-0548">Nucleotidyltransferase</keyword>
<dbReference type="Gene3D" id="3.10.10.10">
    <property type="entry name" value="HIV Type 1 Reverse Transcriptase, subunit A, domain 1"/>
    <property type="match status" value="1"/>
</dbReference>
<dbReference type="GO" id="GO:0003964">
    <property type="term" value="F:RNA-directed DNA polymerase activity"/>
    <property type="evidence" value="ECO:0007669"/>
    <property type="project" value="UniProtKB-KW"/>
</dbReference>
<keyword evidence="4" id="KW-0540">Nuclease</keyword>
<dbReference type="FunFam" id="3.10.10.10:FF:000007">
    <property type="entry name" value="Retrovirus-related Pol polyprotein from transposon 17.6-like Protein"/>
    <property type="match status" value="1"/>
</dbReference>
<feature type="compositionally biased region" description="Basic and acidic residues" evidence="9">
    <location>
        <begin position="583"/>
        <end position="593"/>
    </location>
</feature>
<keyword evidence="6" id="KW-0378">Hydrolase</keyword>
<dbReference type="Pfam" id="PF00078">
    <property type="entry name" value="RVT_1"/>
    <property type="match status" value="1"/>
</dbReference>
<dbReference type="PANTHER" id="PTHR24559:SF444">
    <property type="entry name" value="REVERSE TRANSCRIPTASE DOMAIN-CONTAINING PROTEIN"/>
    <property type="match status" value="1"/>
</dbReference>
<keyword evidence="5" id="KW-0255">Endonuclease</keyword>
<dbReference type="GO" id="GO:0004519">
    <property type="term" value="F:endonuclease activity"/>
    <property type="evidence" value="ECO:0007669"/>
    <property type="project" value="UniProtKB-KW"/>
</dbReference>
<gene>
    <name evidence="11" type="ORF">CBR_g16909</name>
</gene>
<evidence type="ECO:0000259" key="10">
    <source>
        <dbReference type="PROSITE" id="PS50878"/>
    </source>
</evidence>
<sequence length="593" mass="67815">MCFLHAPPPGDQPKTDTSDPRIIELLDNYEDVFQAPVGVVPDRPIRHGITLEDGALPPRGCIYHMSEEELQVLRAQLDDLLAKGWIRPSCSPYGAPVLFVWKKNKDRRLCIDYRKLNVQTIKNVGPPPRIDDLLERLGGAKYFSKLDLKSGYHQIEIQPRDRYKTAFKMRYGHFEWIVMPFGLTNAPTTFQAVMMTEFRDLLDRTVLIYLDDILVYSRSLDEHLEHLRPVLERLRIAKNKANCDKCEFAQQELEYLSHYVTSQGIRPLADEPRCSGRHRQRPRQMFHVSLLDNTHGGIRHQHETEFCTTSSNRRANGTCTPDCADDAPHETAQKDWVDRLPDIALAYNTSVHPAIGVTPFELHHGGRKGHIFTNILLPRAADIDTACTPASTRKYRDLLAKARANMQKAQVRIQQQANRRCIPCPIHAGDLFWVTSEEFAFEQHVSHKLLPKCFGPWKVTSAAGDDPAGPSFIIEIPPHMTVHPVFHTSKLAVYTPASRTEFPGRRSHDPPSMDGHQEVDRVLAHRKHDNKPMQYKVTFKQCDPDDTHWISRADLKATTPLIYAHYEKQRLAKEAAQPARPVRTSDRQLHPRS</sequence>
<evidence type="ECO:0000256" key="6">
    <source>
        <dbReference type="ARBA" id="ARBA00022801"/>
    </source>
</evidence>
<dbReference type="Gramene" id="GBG73566">
    <property type="protein sequence ID" value="GBG73566"/>
    <property type="gene ID" value="CBR_g16909"/>
</dbReference>
<evidence type="ECO:0000256" key="2">
    <source>
        <dbReference type="ARBA" id="ARBA00022679"/>
    </source>
</evidence>
<protein>
    <recommendedName>
        <fullName evidence="10">Reverse transcriptase domain-containing protein</fullName>
    </recommendedName>
</protein>
<dbReference type="Gene3D" id="3.30.420.10">
    <property type="entry name" value="Ribonuclease H-like superfamily/Ribonuclease H"/>
    <property type="match status" value="1"/>
</dbReference>
<keyword evidence="2" id="KW-0808">Transferase</keyword>
<dbReference type="AlphaFoldDB" id="A0A388KU40"/>
<dbReference type="EMBL" id="BFEA01000186">
    <property type="protein sequence ID" value="GBG73566.1"/>
    <property type="molecule type" value="Genomic_DNA"/>
</dbReference>
<accession>A0A388KU40</accession>
<dbReference type="Gene3D" id="3.30.70.270">
    <property type="match status" value="1"/>
</dbReference>
<evidence type="ECO:0000256" key="5">
    <source>
        <dbReference type="ARBA" id="ARBA00022759"/>
    </source>
</evidence>
<dbReference type="InterPro" id="IPR018247">
    <property type="entry name" value="EF_Hand_1_Ca_BS"/>
</dbReference>
<evidence type="ECO:0000313" key="11">
    <source>
        <dbReference type="EMBL" id="GBG73566.1"/>
    </source>
</evidence>
<dbReference type="InterPro" id="IPR043502">
    <property type="entry name" value="DNA/RNA_pol_sf"/>
</dbReference>
<feature type="coiled-coil region" evidence="8">
    <location>
        <begin position="392"/>
        <end position="419"/>
    </location>
</feature>
<dbReference type="GO" id="GO:0003676">
    <property type="term" value="F:nucleic acid binding"/>
    <property type="evidence" value="ECO:0007669"/>
    <property type="project" value="InterPro"/>
</dbReference>
<dbReference type="InterPro" id="IPR043128">
    <property type="entry name" value="Rev_trsase/Diguanyl_cyclase"/>
</dbReference>
<dbReference type="PROSITE" id="PS50878">
    <property type="entry name" value="RT_POL"/>
    <property type="match status" value="1"/>
</dbReference>
<proteinExistence type="predicted"/>
<dbReference type="SUPFAM" id="SSF54160">
    <property type="entry name" value="Chromo domain-like"/>
    <property type="match status" value="1"/>
</dbReference>
<dbReference type="OrthoDB" id="10038074at2759"/>
<dbReference type="CDD" id="cd00024">
    <property type="entry name" value="CD_CSD"/>
    <property type="match status" value="1"/>
</dbReference>
<dbReference type="InterPro" id="IPR036397">
    <property type="entry name" value="RNaseH_sf"/>
</dbReference>
<evidence type="ECO:0000256" key="3">
    <source>
        <dbReference type="ARBA" id="ARBA00022695"/>
    </source>
</evidence>
<evidence type="ECO:0000256" key="9">
    <source>
        <dbReference type="SAM" id="MobiDB-lite"/>
    </source>
</evidence>
<dbReference type="GO" id="GO:0006508">
    <property type="term" value="P:proteolysis"/>
    <property type="evidence" value="ECO:0007669"/>
    <property type="project" value="UniProtKB-KW"/>
</dbReference>
<dbReference type="InterPro" id="IPR000477">
    <property type="entry name" value="RT_dom"/>
</dbReference>
<keyword evidence="7" id="KW-0695">RNA-directed DNA polymerase</keyword>
<evidence type="ECO:0000256" key="1">
    <source>
        <dbReference type="ARBA" id="ARBA00022670"/>
    </source>
</evidence>
<dbReference type="GO" id="GO:0008233">
    <property type="term" value="F:peptidase activity"/>
    <property type="evidence" value="ECO:0007669"/>
    <property type="project" value="UniProtKB-KW"/>
</dbReference>
<dbReference type="Gene3D" id="2.40.50.40">
    <property type="match status" value="1"/>
</dbReference>
<evidence type="ECO:0000256" key="8">
    <source>
        <dbReference type="SAM" id="Coils"/>
    </source>
</evidence>
<keyword evidence="12" id="KW-1185">Reference proteome</keyword>
<dbReference type="InterPro" id="IPR053134">
    <property type="entry name" value="RNA-dir_DNA_polymerase"/>
</dbReference>
<evidence type="ECO:0000256" key="4">
    <source>
        <dbReference type="ARBA" id="ARBA00022722"/>
    </source>
</evidence>
<organism evidence="11 12">
    <name type="scientific">Chara braunii</name>
    <name type="common">Braun's stonewort</name>
    <dbReference type="NCBI Taxonomy" id="69332"/>
    <lineage>
        <taxon>Eukaryota</taxon>
        <taxon>Viridiplantae</taxon>
        <taxon>Streptophyta</taxon>
        <taxon>Charophyceae</taxon>
        <taxon>Charales</taxon>
        <taxon>Characeae</taxon>
        <taxon>Chara</taxon>
    </lineage>
</organism>
<evidence type="ECO:0000256" key="7">
    <source>
        <dbReference type="ARBA" id="ARBA00022918"/>
    </source>
</evidence>
<comment type="caution">
    <text evidence="11">The sequence shown here is derived from an EMBL/GenBank/DDBJ whole genome shotgun (WGS) entry which is preliminary data.</text>
</comment>
<name>A0A388KU40_CHABU</name>
<feature type="domain" description="Reverse transcriptase" evidence="10">
    <location>
        <begin position="81"/>
        <end position="260"/>
    </location>
</feature>
<reference evidence="11 12" key="1">
    <citation type="journal article" date="2018" name="Cell">
        <title>The Chara Genome: Secondary Complexity and Implications for Plant Terrestrialization.</title>
        <authorList>
            <person name="Nishiyama T."/>
            <person name="Sakayama H."/>
            <person name="Vries J.D."/>
            <person name="Buschmann H."/>
            <person name="Saint-Marcoux D."/>
            <person name="Ullrich K.K."/>
            <person name="Haas F.B."/>
            <person name="Vanderstraeten L."/>
            <person name="Becker D."/>
            <person name="Lang D."/>
            <person name="Vosolsobe S."/>
            <person name="Rombauts S."/>
            <person name="Wilhelmsson P.K.I."/>
            <person name="Janitza P."/>
            <person name="Kern R."/>
            <person name="Heyl A."/>
            <person name="Rumpler F."/>
            <person name="Villalobos L.I.A.C."/>
            <person name="Clay J.M."/>
            <person name="Skokan R."/>
            <person name="Toyoda A."/>
            <person name="Suzuki Y."/>
            <person name="Kagoshima H."/>
            <person name="Schijlen E."/>
            <person name="Tajeshwar N."/>
            <person name="Catarino B."/>
            <person name="Hetherington A.J."/>
            <person name="Saltykova A."/>
            <person name="Bonnot C."/>
            <person name="Breuninger H."/>
            <person name="Symeonidi A."/>
            <person name="Radhakrishnan G.V."/>
            <person name="Van Nieuwerburgh F."/>
            <person name="Deforce D."/>
            <person name="Chang C."/>
            <person name="Karol K.G."/>
            <person name="Hedrich R."/>
            <person name="Ulvskov P."/>
            <person name="Glockner G."/>
            <person name="Delwiche C.F."/>
            <person name="Petrasek J."/>
            <person name="Van de Peer Y."/>
            <person name="Friml J."/>
            <person name="Beilby M."/>
            <person name="Dolan L."/>
            <person name="Kohara Y."/>
            <person name="Sugano S."/>
            <person name="Fujiyama A."/>
            <person name="Delaux P.-M."/>
            <person name="Quint M."/>
            <person name="TheiBen G."/>
            <person name="Hagemann M."/>
            <person name="Harholt J."/>
            <person name="Dunand C."/>
            <person name="Zachgo S."/>
            <person name="Langdale J."/>
            <person name="Maumus F."/>
            <person name="Straeten D.V.D."/>
            <person name="Gould S.B."/>
            <person name="Rensing S.A."/>
        </authorList>
    </citation>
    <scope>NUCLEOTIDE SEQUENCE [LARGE SCALE GENOMIC DNA]</scope>
    <source>
        <strain evidence="11 12">S276</strain>
    </source>
</reference>
<dbReference type="PROSITE" id="PS00018">
    <property type="entry name" value="EF_HAND_1"/>
    <property type="match status" value="1"/>
</dbReference>
<dbReference type="PANTHER" id="PTHR24559">
    <property type="entry name" value="TRANSPOSON TY3-I GAG-POL POLYPROTEIN"/>
    <property type="match status" value="1"/>
</dbReference>
<dbReference type="Proteomes" id="UP000265515">
    <property type="component" value="Unassembled WGS sequence"/>
</dbReference>